<feature type="binding site" evidence="5">
    <location>
        <position position="70"/>
    </location>
    <ligand>
        <name>substrate</name>
    </ligand>
</feature>
<dbReference type="PANTHER" id="PTHR11606:SF13">
    <property type="entry name" value="GLUTAMATE DEHYDROGENASE 1, MITOCHONDRIAL"/>
    <property type="match status" value="1"/>
</dbReference>
<dbReference type="GO" id="GO:0006538">
    <property type="term" value="P:L-glutamate catabolic process"/>
    <property type="evidence" value="ECO:0007669"/>
    <property type="project" value="TreeGrafter"/>
</dbReference>
<dbReference type="GO" id="GO:0004352">
    <property type="term" value="F:glutamate dehydrogenase (NAD+) activity"/>
    <property type="evidence" value="ECO:0007669"/>
    <property type="project" value="TreeGrafter"/>
</dbReference>
<evidence type="ECO:0000256" key="1">
    <source>
        <dbReference type="ARBA" id="ARBA00006382"/>
    </source>
</evidence>
<evidence type="ECO:0000256" key="5">
    <source>
        <dbReference type="PIRSR" id="PIRSR000185-2"/>
    </source>
</evidence>
<dbReference type="AlphaFoldDB" id="A0A2H0W6B9"/>
<dbReference type="PANTHER" id="PTHR11606">
    <property type="entry name" value="GLUTAMATE DEHYDROGENASE"/>
    <property type="match status" value="1"/>
</dbReference>
<feature type="binding site" evidence="5">
    <location>
        <position position="94"/>
    </location>
    <ligand>
        <name>substrate</name>
    </ligand>
</feature>
<evidence type="ECO:0000259" key="8">
    <source>
        <dbReference type="SMART" id="SM00839"/>
    </source>
</evidence>
<dbReference type="InterPro" id="IPR014362">
    <property type="entry name" value="Glu_DH"/>
</dbReference>
<dbReference type="SUPFAM" id="SSF51735">
    <property type="entry name" value="NAD(P)-binding Rossmann-fold domains"/>
    <property type="match status" value="1"/>
</dbReference>
<proteinExistence type="inferred from homology"/>
<evidence type="ECO:0000256" key="6">
    <source>
        <dbReference type="PIRSR" id="PIRSR000185-3"/>
    </source>
</evidence>
<dbReference type="InterPro" id="IPR046346">
    <property type="entry name" value="Aminoacid_DH-like_N_sf"/>
</dbReference>
<feature type="binding site" evidence="5">
    <location>
        <position position="349"/>
    </location>
    <ligand>
        <name>substrate</name>
    </ligand>
</feature>
<evidence type="ECO:0000256" key="3">
    <source>
        <dbReference type="PIRNR" id="PIRNR000185"/>
    </source>
</evidence>
<evidence type="ECO:0000256" key="7">
    <source>
        <dbReference type="RuleBase" id="RU004417"/>
    </source>
</evidence>
<feature type="active site" description="Proton donor" evidence="4">
    <location>
        <position position="106"/>
    </location>
</feature>
<dbReference type="PROSITE" id="PS00074">
    <property type="entry name" value="GLFV_DEHYDROGENASE"/>
    <property type="match status" value="1"/>
</dbReference>
<keyword evidence="5" id="KW-0520">NAD</keyword>
<feature type="site" description="Important for catalysis" evidence="6">
    <location>
        <position position="146"/>
    </location>
</feature>
<dbReference type="Proteomes" id="UP000231382">
    <property type="component" value="Unassembled WGS sequence"/>
</dbReference>
<dbReference type="PRINTS" id="PR00082">
    <property type="entry name" value="GLFDHDRGNASE"/>
</dbReference>
<accession>A0A2H0W6B9</accession>
<feature type="binding site" evidence="5">
    <location>
        <position position="190"/>
    </location>
    <ligand>
        <name>NAD(+)</name>
        <dbReference type="ChEBI" id="CHEBI:57540"/>
    </ligand>
</feature>
<keyword evidence="2 3" id="KW-0560">Oxidoreductase</keyword>
<dbReference type="SMART" id="SM00839">
    <property type="entry name" value="ELFV_dehydrog"/>
    <property type="match status" value="1"/>
</dbReference>
<dbReference type="GO" id="GO:0000166">
    <property type="term" value="F:nucleotide binding"/>
    <property type="evidence" value="ECO:0007669"/>
    <property type="project" value="UniProtKB-KW"/>
</dbReference>
<dbReference type="InterPro" id="IPR006096">
    <property type="entry name" value="Glu/Leu/Phe/Val/Trp_DH_C"/>
</dbReference>
<dbReference type="Pfam" id="PF02812">
    <property type="entry name" value="ELFV_dehydrog_N"/>
    <property type="match status" value="1"/>
</dbReference>
<feature type="binding site" evidence="5">
    <location>
        <position position="221"/>
    </location>
    <ligand>
        <name>NAD(+)</name>
        <dbReference type="ChEBI" id="CHEBI:57540"/>
    </ligand>
</feature>
<dbReference type="EMBL" id="PEZW01000018">
    <property type="protein sequence ID" value="PIS07620.1"/>
    <property type="molecule type" value="Genomic_DNA"/>
</dbReference>
<dbReference type="InterPro" id="IPR033524">
    <property type="entry name" value="Glu/Leu/Phe/Val_DH_AS"/>
</dbReference>
<comment type="caution">
    <text evidence="9">The sequence shown here is derived from an EMBL/GenBank/DDBJ whole genome shotgun (WGS) entry which is preliminary data.</text>
</comment>
<dbReference type="InterPro" id="IPR036291">
    <property type="entry name" value="NAD(P)-bd_dom_sf"/>
</dbReference>
<gene>
    <name evidence="9" type="ORF">COT78_02890</name>
</gene>
<dbReference type="InterPro" id="IPR006097">
    <property type="entry name" value="Glu/Leu/Phe/Val/Trp_DH_dimer"/>
</dbReference>
<organism evidence="9 10">
    <name type="scientific">Candidatus Berkelbacteria bacterium CG10_big_fil_rev_8_21_14_0_10_43_13</name>
    <dbReference type="NCBI Taxonomy" id="1974514"/>
    <lineage>
        <taxon>Bacteria</taxon>
        <taxon>Candidatus Berkelbacteria</taxon>
    </lineage>
</organism>
<dbReference type="SUPFAM" id="SSF53223">
    <property type="entry name" value="Aminoacid dehydrogenase-like, N-terminal domain"/>
    <property type="match status" value="1"/>
</dbReference>
<dbReference type="Gene3D" id="3.40.50.10860">
    <property type="entry name" value="Leucine Dehydrogenase, chain A, domain 1"/>
    <property type="match status" value="1"/>
</dbReference>
<evidence type="ECO:0000256" key="4">
    <source>
        <dbReference type="PIRSR" id="PIRSR000185-1"/>
    </source>
</evidence>
<name>A0A2H0W6B9_9BACT</name>
<dbReference type="CDD" id="cd01076">
    <property type="entry name" value="NAD_bind_1_Glu_DH"/>
    <property type="match status" value="1"/>
</dbReference>
<sequence length="416" mass="45533">MSETNAFDNAIAQIENASGCCSNSDKKLIEILKFPQKIIEVSIPLRMDNGSIRVFTGFRVQHNNARGPYKGGVRFHPGVTLDEVKALSLWMSMKCAVVNIPYGGAKGGIIVDPKKLTGHELEHLTRGYVDKVFDFIGPIKDVPAPDVNTNAQTMAWIMDEYSLLSREHSPAVVTGKPVANEGSLGRDTATAMGGKHVLLEYLKAKGVNPKTMTVAVQGFGNAGYNIAKLLHDEGMSIVAIADSKGTVYNESGIDPMRALKYKEKHGSIKNLPDSVEIKSEEIFGLDCDVLIPAALENAIDHKIAKTVKAKIILELANGPITPEADIILKEKNITVIPDILANSGGVTVSYFEWVQNLSRDYWTLETVENKLREIMVNAFTDIYNFANRKKATMRSAAFALAMNRIIEATKNRGILS</sequence>
<dbReference type="InterPro" id="IPR006095">
    <property type="entry name" value="Glu/Leu/Phe/Val/Trp_DH"/>
</dbReference>
<protein>
    <recommendedName>
        <fullName evidence="3">Glutamate dehydrogenase</fullName>
    </recommendedName>
</protein>
<dbReference type="Gene3D" id="3.40.50.720">
    <property type="entry name" value="NAD(P)-binding Rossmann-like Domain"/>
    <property type="match status" value="1"/>
</dbReference>
<keyword evidence="5" id="KW-0547">Nucleotide-binding</keyword>
<feature type="domain" description="Glutamate/phenylalanine/leucine/valine/L-tryptophan dehydrogenase C-terminal" evidence="8">
    <location>
        <begin position="183"/>
        <end position="413"/>
    </location>
</feature>
<evidence type="ECO:0000313" key="10">
    <source>
        <dbReference type="Proteomes" id="UP000231382"/>
    </source>
</evidence>
<evidence type="ECO:0000256" key="2">
    <source>
        <dbReference type="ARBA" id="ARBA00023002"/>
    </source>
</evidence>
<dbReference type="PIRSF" id="PIRSF000185">
    <property type="entry name" value="Glu_DH"/>
    <property type="match status" value="1"/>
</dbReference>
<dbReference type="FunFam" id="3.40.50.10860:FF:000003">
    <property type="entry name" value="Glutamate dehydrogenase"/>
    <property type="match status" value="1"/>
</dbReference>
<reference evidence="10" key="1">
    <citation type="submission" date="2017-09" db="EMBL/GenBank/DDBJ databases">
        <title>Depth-based differentiation of microbial function through sediment-hosted aquifers and enrichment of novel symbionts in the deep terrestrial subsurface.</title>
        <authorList>
            <person name="Probst A.J."/>
            <person name="Ladd B."/>
            <person name="Jarett J.K."/>
            <person name="Geller-Mcgrath D.E."/>
            <person name="Sieber C.M.K."/>
            <person name="Emerson J.B."/>
            <person name="Anantharaman K."/>
            <person name="Thomas B.C."/>
            <person name="Malmstrom R."/>
            <person name="Stieglmeier M."/>
            <person name="Klingl A."/>
            <person name="Woyke T."/>
            <person name="Ryan C.M."/>
            <person name="Banfield J.F."/>
        </authorList>
    </citation>
    <scope>NUCLEOTIDE SEQUENCE [LARGE SCALE GENOMIC DNA]</scope>
</reference>
<evidence type="ECO:0000313" key="9">
    <source>
        <dbReference type="EMBL" id="PIS07620.1"/>
    </source>
</evidence>
<dbReference type="InterPro" id="IPR033922">
    <property type="entry name" value="NAD_bind_Glu_DH"/>
</dbReference>
<comment type="similarity">
    <text evidence="1 3 7">Belongs to the Glu/Leu/Phe/Val dehydrogenases family.</text>
</comment>
<dbReference type="Pfam" id="PF00208">
    <property type="entry name" value="ELFV_dehydrog"/>
    <property type="match status" value="1"/>
</dbReference>